<sequence length="196" mass="21864">MTVRRASRPLSLSYSVAVVRASQLQSDVSDLLPNRISLDMLIDLFFSHEFVFWFSLSARLGREVEASFSSRFERCDREWARVCTTWMLAVSWTWDLDLVASFSTTMNNSRFLSFSLPWMPASIAYDSNKNAKLPARSQVVFEFGGAGIMQRSPMRSLPSSDILSSMPAGTRDQRQQDAGSKLSSSNESTASCVSSG</sequence>
<evidence type="ECO:0000256" key="1">
    <source>
        <dbReference type="SAM" id="MobiDB-lite"/>
    </source>
</evidence>
<comment type="caution">
    <text evidence="2">The sequence shown here is derived from an EMBL/GenBank/DDBJ whole genome shotgun (WGS) entry which is preliminary data.</text>
</comment>
<gene>
    <name evidence="2" type="ORF">JMJ77_012838</name>
</gene>
<dbReference type="Proteomes" id="UP000699042">
    <property type="component" value="Unassembled WGS sequence"/>
</dbReference>
<accession>A0A9P7R7T7</accession>
<dbReference type="EMBL" id="JAESDN010000005">
    <property type="protein sequence ID" value="KAG7050084.1"/>
    <property type="molecule type" value="Genomic_DNA"/>
</dbReference>
<dbReference type="AlphaFoldDB" id="A0A9P7R7T7"/>
<keyword evidence="3" id="KW-1185">Reference proteome</keyword>
<reference evidence="2" key="1">
    <citation type="submission" date="2021-05" db="EMBL/GenBank/DDBJ databases">
        <title>Comparative genomics of three Colletotrichum scovillei strains and genetic complementation revealed genes involved fungal growth and virulence on chili pepper.</title>
        <authorList>
            <person name="Hsieh D.-K."/>
            <person name="Chuang S.-C."/>
            <person name="Chen C.-Y."/>
            <person name="Chao Y.-T."/>
            <person name="Lu M.-Y.J."/>
            <person name="Lee M.-H."/>
            <person name="Shih M.-C."/>
        </authorList>
    </citation>
    <scope>NUCLEOTIDE SEQUENCE</scope>
    <source>
        <strain evidence="2">Coll-153</strain>
    </source>
</reference>
<evidence type="ECO:0000313" key="2">
    <source>
        <dbReference type="EMBL" id="KAG7050084.1"/>
    </source>
</evidence>
<protein>
    <submittedName>
        <fullName evidence="2">Uncharacterized protein</fullName>
    </submittedName>
</protein>
<feature type="region of interest" description="Disordered" evidence="1">
    <location>
        <begin position="152"/>
        <end position="196"/>
    </location>
</feature>
<name>A0A9P7R7T7_9PEZI</name>
<evidence type="ECO:0000313" key="3">
    <source>
        <dbReference type="Proteomes" id="UP000699042"/>
    </source>
</evidence>
<feature type="compositionally biased region" description="Polar residues" evidence="1">
    <location>
        <begin position="176"/>
        <end position="196"/>
    </location>
</feature>
<organism evidence="2 3">
    <name type="scientific">Colletotrichum scovillei</name>
    <dbReference type="NCBI Taxonomy" id="1209932"/>
    <lineage>
        <taxon>Eukaryota</taxon>
        <taxon>Fungi</taxon>
        <taxon>Dikarya</taxon>
        <taxon>Ascomycota</taxon>
        <taxon>Pezizomycotina</taxon>
        <taxon>Sordariomycetes</taxon>
        <taxon>Hypocreomycetidae</taxon>
        <taxon>Glomerellales</taxon>
        <taxon>Glomerellaceae</taxon>
        <taxon>Colletotrichum</taxon>
        <taxon>Colletotrichum acutatum species complex</taxon>
    </lineage>
</organism>
<proteinExistence type="predicted"/>